<dbReference type="STRING" id="1642646.ING2E5A_2898"/>
<dbReference type="Gene3D" id="3.80.10.10">
    <property type="entry name" value="Ribonuclease Inhibitor"/>
    <property type="match status" value="1"/>
</dbReference>
<evidence type="ECO:0000313" key="5">
    <source>
        <dbReference type="EMBL" id="SCM59693.1"/>
    </source>
</evidence>
<dbReference type="Pfam" id="PF16380">
    <property type="entry name" value="BT_4170-like_C"/>
    <property type="match status" value="1"/>
</dbReference>
<keyword evidence="3" id="KW-0732">Signal</keyword>
<evidence type="ECO:0000256" key="2">
    <source>
        <dbReference type="ARBA" id="ARBA00022737"/>
    </source>
</evidence>
<name>A0A1G4GAW3_9BACT</name>
<accession>A0A1G4GAW3</accession>
<feature type="chain" id="PRO_5009604048" description="BT-4170-like C-terminal domain-containing protein" evidence="3">
    <location>
        <begin position="22"/>
        <end position="628"/>
    </location>
</feature>
<feature type="signal peptide" evidence="3">
    <location>
        <begin position="1"/>
        <end position="21"/>
    </location>
</feature>
<keyword evidence="6" id="KW-1185">Reference proteome</keyword>
<dbReference type="InterPro" id="IPR032153">
    <property type="entry name" value="BT_4170-like_C"/>
</dbReference>
<protein>
    <recommendedName>
        <fullName evidence="4">BT-4170-like C-terminal domain-containing protein</fullName>
    </recommendedName>
</protein>
<dbReference type="InterPro" id="IPR052574">
    <property type="entry name" value="CDIRP"/>
</dbReference>
<feature type="domain" description="BT-4170-like C-terminal" evidence="4">
    <location>
        <begin position="547"/>
        <end position="618"/>
    </location>
</feature>
<dbReference type="SUPFAM" id="SSF52058">
    <property type="entry name" value="L domain-like"/>
    <property type="match status" value="1"/>
</dbReference>
<dbReference type="GO" id="GO:0035591">
    <property type="term" value="F:signaling adaptor activity"/>
    <property type="evidence" value="ECO:0007669"/>
    <property type="project" value="TreeGrafter"/>
</dbReference>
<evidence type="ECO:0000313" key="6">
    <source>
        <dbReference type="Proteomes" id="UP000178485"/>
    </source>
</evidence>
<gene>
    <name evidence="5" type="ORF">ING2E5A_2898</name>
</gene>
<keyword evidence="2" id="KW-0677">Repeat</keyword>
<evidence type="ECO:0000256" key="1">
    <source>
        <dbReference type="ARBA" id="ARBA00022614"/>
    </source>
</evidence>
<dbReference type="AlphaFoldDB" id="A0A1G4GAW3"/>
<evidence type="ECO:0000256" key="3">
    <source>
        <dbReference type="SAM" id="SignalP"/>
    </source>
</evidence>
<dbReference type="PANTHER" id="PTHR47566:SF1">
    <property type="entry name" value="PROTEIN NUD1"/>
    <property type="match status" value="1"/>
</dbReference>
<sequence length="628" mass="69202">MKKIQLLAFILFLSISGLAFGQEEPSITFITTKTVGSNITLTFDALDGDKESIWIDLNNNGVRDANEGVKDAIEAAGKRWGNWGSDRQVNYKLETQTVNIYGKVTQFGAYNGGLTSIDITKNPGMTYLNIQNNQIKELDLTGQTEFYHIQAQNNGFGGVLDVSNMSKMQQLNVDGNNLTGILMSGEYPVLRQFNFSRNFISSENIDHILEHLPAQPGTTGTGNFYFVNSNAGASTPEGNQVHQHHVDHPIFKNSRWVAMDVRTGTTPVTDISQVTDRYKISFTTEKEVGSQISLNIDAEELDKNSIWIDLNGNGTKDSGEAVTTFGSDATYTIESQNITVYGRIKGIKLSGNELTKFDYLQNVFYNYTSSIDLSNNKLNDLKLTANYLELIEDLNIAGNNLSIENITSVINKLADRSSKTPGNITLINLDGADGNLAINDHITMANAKNYVVKDAAGNTLTASSIPLRDQTLSALEDIETYQANEILLPEKTDQGLAVTYTIEAGKDAIATLDGNKVSTLRHGDVKITATQEGNDNFKPFTKTITITVMPAGDVFNWLEMPTISVIGNYVTLVGPEEYLSHFTKLFVNDVEVEMDEEYTYELTDQSGAIEVKATSEDGTYMMRIIVQK</sequence>
<dbReference type="KEGG" id="pmuc:ING2E5A_2898"/>
<proteinExistence type="predicted"/>
<dbReference type="InterPro" id="IPR032675">
    <property type="entry name" value="LRR_dom_sf"/>
</dbReference>
<keyword evidence="1" id="KW-0433">Leucine-rich repeat</keyword>
<reference evidence="5 6" key="1">
    <citation type="submission" date="2016-08" db="EMBL/GenBank/DDBJ databases">
        <authorList>
            <person name="Seilhamer J.J."/>
        </authorList>
    </citation>
    <scope>NUCLEOTIDE SEQUENCE [LARGE SCALE GENOMIC DNA]</scope>
    <source>
        <strain evidence="5">ING2-E5A</strain>
    </source>
</reference>
<evidence type="ECO:0000259" key="4">
    <source>
        <dbReference type="Pfam" id="PF16380"/>
    </source>
</evidence>
<dbReference type="Proteomes" id="UP000178485">
    <property type="component" value="Chromosome i"/>
</dbReference>
<organism evidence="5 6">
    <name type="scientific">Petrimonas mucosa</name>
    <dbReference type="NCBI Taxonomy" id="1642646"/>
    <lineage>
        <taxon>Bacteria</taxon>
        <taxon>Pseudomonadati</taxon>
        <taxon>Bacteroidota</taxon>
        <taxon>Bacteroidia</taxon>
        <taxon>Bacteroidales</taxon>
        <taxon>Dysgonomonadaceae</taxon>
        <taxon>Petrimonas</taxon>
    </lineage>
</organism>
<dbReference type="PANTHER" id="PTHR47566">
    <property type="match status" value="1"/>
</dbReference>
<dbReference type="EMBL" id="LT608328">
    <property type="protein sequence ID" value="SCM59693.1"/>
    <property type="molecule type" value="Genomic_DNA"/>
</dbReference>